<dbReference type="Pfam" id="PF03118">
    <property type="entry name" value="RNA_pol_A_CTD"/>
    <property type="match status" value="1"/>
</dbReference>
<dbReference type="GO" id="GO:0006351">
    <property type="term" value="P:DNA-templated transcription"/>
    <property type="evidence" value="ECO:0007669"/>
    <property type="project" value="InterPro"/>
</dbReference>
<feature type="domain" description="RNA polymerase alpha subunit C-terminal" evidence="1">
    <location>
        <begin position="200"/>
        <end position="250"/>
    </location>
</feature>
<comment type="caution">
    <text evidence="2">The sequence shown here is derived from an EMBL/GenBank/DDBJ whole genome shotgun (WGS) entry which is preliminary data.</text>
</comment>
<dbReference type="OrthoDB" id="8853982at2"/>
<gene>
    <name evidence="2" type="ORF">EZ242_05730</name>
</gene>
<dbReference type="GO" id="GO:0003899">
    <property type="term" value="F:DNA-directed RNA polymerase activity"/>
    <property type="evidence" value="ECO:0007669"/>
    <property type="project" value="InterPro"/>
</dbReference>
<evidence type="ECO:0000313" key="2">
    <source>
        <dbReference type="EMBL" id="TFZ03382.1"/>
    </source>
</evidence>
<dbReference type="GO" id="GO:0003677">
    <property type="term" value="F:DNA binding"/>
    <property type="evidence" value="ECO:0007669"/>
    <property type="project" value="InterPro"/>
</dbReference>
<proteinExistence type="predicted"/>
<evidence type="ECO:0000259" key="1">
    <source>
        <dbReference type="Pfam" id="PF03118"/>
    </source>
</evidence>
<dbReference type="Proteomes" id="UP000297564">
    <property type="component" value="Unassembled WGS sequence"/>
</dbReference>
<dbReference type="Gene3D" id="1.10.150.20">
    <property type="entry name" value="5' to 3' exonuclease, C-terminal subdomain"/>
    <property type="match status" value="1"/>
</dbReference>
<accession>A0A4Z0BXF4</accession>
<dbReference type="EMBL" id="SMLL01000002">
    <property type="protein sequence ID" value="TFZ03382.1"/>
    <property type="molecule type" value="Genomic_DNA"/>
</dbReference>
<dbReference type="SUPFAM" id="SSF47789">
    <property type="entry name" value="C-terminal domain of RNA polymerase alpha subunit"/>
    <property type="match status" value="1"/>
</dbReference>
<name>A0A4Z0BXF4_9BURK</name>
<reference evidence="2 3" key="1">
    <citation type="submission" date="2019-03" db="EMBL/GenBank/DDBJ databases">
        <title>Ramlibacter rhizophilus CCTCC AB2015357, whole genome shotgun sequence.</title>
        <authorList>
            <person name="Zhang X."/>
            <person name="Feng G."/>
            <person name="Zhu H."/>
        </authorList>
    </citation>
    <scope>NUCLEOTIDE SEQUENCE [LARGE SCALE GENOMIC DNA]</scope>
    <source>
        <strain evidence="2 3">CCTCC AB2015357</strain>
    </source>
</reference>
<dbReference type="AlphaFoldDB" id="A0A4Z0BXF4"/>
<evidence type="ECO:0000313" key="3">
    <source>
        <dbReference type="Proteomes" id="UP000297564"/>
    </source>
</evidence>
<dbReference type="InterPro" id="IPR011260">
    <property type="entry name" value="RNAP_asu_C"/>
</dbReference>
<organism evidence="2 3">
    <name type="scientific">Ramlibacter rhizophilus</name>
    <dbReference type="NCBI Taxonomy" id="1781167"/>
    <lineage>
        <taxon>Bacteria</taxon>
        <taxon>Pseudomonadati</taxon>
        <taxon>Pseudomonadota</taxon>
        <taxon>Betaproteobacteria</taxon>
        <taxon>Burkholderiales</taxon>
        <taxon>Comamonadaceae</taxon>
        <taxon>Ramlibacter</taxon>
    </lineage>
</organism>
<protein>
    <recommendedName>
        <fullName evidence="1">RNA polymerase alpha subunit C-terminal domain-containing protein</fullName>
    </recommendedName>
</protein>
<sequence length="502" mass="55303">MQQLTTLIVSSGYDGSTQRHVFGDQIHQAVVTALHSSFERTAIHVGFGVPDENAVRSALEQLPPGAVVASDAACAVFQAECKVGQRCALQASGLQFHYVVGWTRAETSERSLPPFASISQARHRPRMSWLEALHHERPEVHARLLAAGVQDEDSYVELDAALPLPLRLAVGLARYRHLAGVEADPATLLDNLSCAPPWLLALSVHQLTLSVRQANVLNEHSVKTVGDLARFGNSGLLKLPRMGSKSLRELAVLICNAMTGRAEGVQPAEAINEALGFAPGETTFAADFDVIVRRTLPKLEAQVVLVRSGQVGAGQSLREAASYLGVVDLRPLRQAEERAISTLTEHPICAYVTRLITEHLARRAAPLELNALHVVDTWLGTNTQDADLHRYFLTKLADDHLHFWLLDGCWIVSRLGKREWYRAINAAASMLADVHGEERLRRGPSVARAVLPDRGSELRDVLLAHLREPHKERSSPIQTKDADRELALRLRREVLRRQLGVQ</sequence>
<keyword evidence="3" id="KW-1185">Reference proteome</keyword>
<dbReference type="RefSeq" id="WP_135284181.1">
    <property type="nucleotide sequence ID" value="NZ_SMLL01000002.1"/>
</dbReference>